<gene>
    <name evidence="1" type="ORF">PR001_g32968</name>
</gene>
<protein>
    <submittedName>
        <fullName evidence="1">Uncharacterized protein</fullName>
    </submittedName>
</protein>
<name>A0A6A3G9Q9_9STRA</name>
<reference evidence="1 2" key="1">
    <citation type="submission" date="2018-09" db="EMBL/GenBank/DDBJ databases">
        <title>Genomic investigation of the strawberry pathogen Phytophthora fragariae indicates pathogenicity is determined by transcriptional variation in three key races.</title>
        <authorList>
            <person name="Adams T.M."/>
            <person name="Armitage A.D."/>
            <person name="Sobczyk M.K."/>
            <person name="Bates H.J."/>
            <person name="Dunwell J.M."/>
            <person name="Nellist C.F."/>
            <person name="Harrison R.J."/>
        </authorList>
    </citation>
    <scope>NUCLEOTIDE SEQUENCE [LARGE SCALE GENOMIC DNA]</scope>
    <source>
        <strain evidence="1 2">SCRP249</strain>
    </source>
</reference>
<sequence length="42" mass="4656">ALLRNQLLSETEQLDNLLLPSSKYDEDTLAAVLAAVSKKKKK</sequence>
<dbReference type="AlphaFoldDB" id="A0A6A3G9Q9"/>
<evidence type="ECO:0000313" key="1">
    <source>
        <dbReference type="EMBL" id="KAE8953217.1"/>
    </source>
</evidence>
<dbReference type="Proteomes" id="UP000429607">
    <property type="component" value="Unassembled WGS sequence"/>
</dbReference>
<feature type="non-terminal residue" evidence="1">
    <location>
        <position position="1"/>
    </location>
</feature>
<proteinExistence type="predicted"/>
<comment type="caution">
    <text evidence="1">The sequence shown here is derived from an EMBL/GenBank/DDBJ whole genome shotgun (WGS) entry which is preliminary data.</text>
</comment>
<organism evidence="1 2">
    <name type="scientific">Phytophthora rubi</name>
    <dbReference type="NCBI Taxonomy" id="129364"/>
    <lineage>
        <taxon>Eukaryota</taxon>
        <taxon>Sar</taxon>
        <taxon>Stramenopiles</taxon>
        <taxon>Oomycota</taxon>
        <taxon>Peronosporomycetes</taxon>
        <taxon>Peronosporales</taxon>
        <taxon>Peronosporaceae</taxon>
        <taxon>Phytophthora</taxon>
    </lineage>
</organism>
<evidence type="ECO:0000313" key="2">
    <source>
        <dbReference type="Proteomes" id="UP000429607"/>
    </source>
</evidence>
<accession>A0A6A3G9Q9</accession>
<dbReference type="EMBL" id="QXFV01010875">
    <property type="protein sequence ID" value="KAE8953217.1"/>
    <property type="molecule type" value="Genomic_DNA"/>
</dbReference>